<evidence type="ECO:0000259" key="17">
    <source>
        <dbReference type="PROSITE" id="PS50011"/>
    </source>
</evidence>
<keyword evidence="8" id="KW-0418">Kinase</keyword>
<dbReference type="OrthoDB" id="4062651at2759"/>
<evidence type="ECO:0000256" key="3">
    <source>
        <dbReference type="ARBA" id="ARBA00022527"/>
    </source>
</evidence>
<dbReference type="PANTHER" id="PTHR47984:SF15">
    <property type="entry name" value="PROTEIN KINASE DOMAIN-CONTAINING PROTEIN"/>
    <property type="match status" value="1"/>
</dbReference>
<dbReference type="InterPro" id="IPR052232">
    <property type="entry name" value="RLK_Ser/Thr-Kinase"/>
</dbReference>
<dbReference type="PANTHER" id="PTHR47984">
    <property type="entry name" value="OS01G0323000 PROTEIN"/>
    <property type="match status" value="1"/>
</dbReference>
<comment type="caution">
    <text evidence="18">The sequence shown here is derived from an EMBL/GenBank/DDBJ whole genome shotgun (WGS) entry which is preliminary data.</text>
</comment>
<dbReference type="InterPro" id="IPR017441">
    <property type="entry name" value="Protein_kinase_ATP_BS"/>
</dbReference>
<dbReference type="Gramene" id="OMO86986">
    <property type="protein sequence ID" value="OMO86986"/>
    <property type="gene ID" value="CCACVL1_09343"/>
</dbReference>
<organism evidence="18 19">
    <name type="scientific">Corchorus capsularis</name>
    <name type="common">Jute</name>
    <dbReference type="NCBI Taxonomy" id="210143"/>
    <lineage>
        <taxon>Eukaryota</taxon>
        <taxon>Viridiplantae</taxon>
        <taxon>Streptophyta</taxon>
        <taxon>Embryophyta</taxon>
        <taxon>Tracheophyta</taxon>
        <taxon>Spermatophyta</taxon>
        <taxon>Magnoliopsida</taxon>
        <taxon>eudicotyledons</taxon>
        <taxon>Gunneridae</taxon>
        <taxon>Pentapetalae</taxon>
        <taxon>rosids</taxon>
        <taxon>malvids</taxon>
        <taxon>Malvales</taxon>
        <taxon>Malvaceae</taxon>
        <taxon>Grewioideae</taxon>
        <taxon>Apeibeae</taxon>
        <taxon>Corchorus</taxon>
    </lineage>
</organism>
<evidence type="ECO:0000256" key="4">
    <source>
        <dbReference type="ARBA" id="ARBA00022553"/>
    </source>
</evidence>
<dbReference type="STRING" id="210143.A0A1R3IWN5"/>
<dbReference type="GO" id="GO:0016020">
    <property type="term" value="C:membrane"/>
    <property type="evidence" value="ECO:0007669"/>
    <property type="project" value="UniProtKB-SubCell"/>
</dbReference>
<dbReference type="SUPFAM" id="SSF56112">
    <property type="entry name" value="Protein kinase-like (PK-like)"/>
    <property type="match status" value="1"/>
</dbReference>
<dbReference type="GO" id="GO:0004674">
    <property type="term" value="F:protein serine/threonine kinase activity"/>
    <property type="evidence" value="ECO:0007669"/>
    <property type="project" value="UniProtKB-KW"/>
</dbReference>
<feature type="transmembrane region" description="Helical" evidence="16">
    <location>
        <begin position="312"/>
        <end position="338"/>
    </location>
</feature>
<dbReference type="FunFam" id="1.10.510.10:FF:000035">
    <property type="entry name" value="Putative receptor-like serine/threonine-protein kinase"/>
    <property type="match status" value="1"/>
</dbReference>
<reference evidence="18 19" key="1">
    <citation type="submission" date="2013-09" db="EMBL/GenBank/DDBJ databases">
        <title>Corchorus capsularis genome sequencing.</title>
        <authorList>
            <person name="Alam M."/>
            <person name="Haque M.S."/>
            <person name="Islam M.S."/>
            <person name="Emdad E.M."/>
            <person name="Islam M.M."/>
            <person name="Ahmed B."/>
            <person name="Halim A."/>
            <person name="Hossen Q.M.M."/>
            <person name="Hossain M.Z."/>
            <person name="Ahmed R."/>
            <person name="Khan M.M."/>
            <person name="Islam R."/>
            <person name="Rashid M.M."/>
            <person name="Khan S.A."/>
            <person name="Rahman M.S."/>
            <person name="Alam M."/>
        </authorList>
    </citation>
    <scope>NUCLEOTIDE SEQUENCE [LARGE SCALE GENOMIC DNA]</scope>
    <source>
        <strain evidence="19">cv. CVL-1</strain>
        <tissue evidence="18">Whole seedling</tissue>
    </source>
</reference>
<evidence type="ECO:0000256" key="16">
    <source>
        <dbReference type="SAM" id="Phobius"/>
    </source>
</evidence>
<feature type="region of interest" description="Disordered" evidence="15">
    <location>
        <begin position="733"/>
        <end position="767"/>
    </location>
</feature>
<dbReference type="InterPro" id="IPR007788">
    <property type="entry name" value="QCT"/>
</dbReference>
<dbReference type="InterPro" id="IPR000719">
    <property type="entry name" value="Prot_kinase_dom"/>
</dbReference>
<keyword evidence="3" id="KW-0723">Serine/threonine-protein kinase</keyword>
<dbReference type="FunFam" id="3.30.200.20:FF:000178">
    <property type="entry name" value="serine/threonine-protein kinase PBS1-like"/>
    <property type="match status" value="1"/>
</dbReference>
<comment type="catalytic activity">
    <reaction evidence="13">
        <text>L-seryl-[protein] + ATP = O-phospho-L-seryl-[protein] + ADP + H(+)</text>
        <dbReference type="Rhea" id="RHEA:17989"/>
        <dbReference type="Rhea" id="RHEA-COMP:9863"/>
        <dbReference type="Rhea" id="RHEA-COMP:11604"/>
        <dbReference type="ChEBI" id="CHEBI:15378"/>
        <dbReference type="ChEBI" id="CHEBI:29999"/>
        <dbReference type="ChEBI" id="CHEBI:30616"/>
        <dbReference type="ChEBI" id="CHEBI:83421"/>
        <dbReference type="ChEBI" id="CHEBI:456216"/>
        <dbReference type="EC" id="2.7.11.1"/>
    </reaction>
</comment>
<evidence type="ECO:0000256" key="10">
    <source>
        <dbReference type="ARBA" id="ARBA00022989"/>
    </source>
</evidence>
<comment type="catalytic activity">
    <reaction evidence="12">
        <text>L-threonyl-[protein] + ATP = O-phospho-L-threonyl-[protein] + ADP + H(+)</text>
        <dbReference type="Rhea" id="RHEA:46608"/>
        <dbReference type="Rhea" id="RHEA-COMP:11060"/>
        <dbReference type="Rhea" id="RHEA-COMP:11605"/>
        <dbReference type="ChEBI" id="CHEBI:15378"/>
        <dbReference type="ChEBI" id="CHEBI:30013"/>
        <dbReference type="ChEBI" id="CHEBI:30616"/>
        <dbReference type="ChEBI" id="CHEBI:61977"/>
        <dbReference type="ChEBI" id="CHEBI:456216"/>
        <dbReference type="EC" id="2.7.11.1"/>
    </reaction>
</comment>
<sequence>MASKSYRKKTYGNRSSSRSASSMASAKHLYLRKVFILITIILLVCVILILGISSSTWNKLSSVDHSLQLYGYQVVNEFPHDPSAFTQGLVYAGNDTLFESTGLYKRSSVRKVALRTGKVEILQKMADSYFGEGLTLLGERLFQVTWLTNVGFIYDRKNLKKLQQFSHQMEDGWGLATDGKILYGSDGTSTLYLIDPQTLKVTKKHVIQFNGHNVRYLNELEYIDGEIWANVWQTDCIVRISPNNGTILGWILLKDLREELIAAGNNGIDFLNGIAWDSDHNRIFGKLSMSTVTQPSILKEKLTKQRFFGLQLWILVAAFVTLFILLVFFIISLCVIYYRRHRRKSCKQQVPFCIPNPIAPRNNYHSAYSNSSSSLNRRLLPLNISNMTKPELQVMLPADQWSARASTLTTQESNSLADLEHFAKFWPALPEFWTGNQFSLREVEVVTNGFAYENLIGHGDFGVVYRGVLFDNTRVAVKRLLSNSCQTEEFIAEAEAIGHVQHKNLVKLLGYCMEEGCRMLVYEYVNNGNLHLWLHGSLGQTRPLTWTMRLNIIHGIAKGLAYLHEDIEPPIIHQNVKASNILLDHQWNPKISDVAISRLLGPEHTHVTTHSMVKLGYAAQEHSSPRQWDKKSDVYSFGVLILEIITGRIPVDHNQPQVYLVDWLKSMVGQKKIAHVVDPKMPEFPSLKELKRITLIALRCVDPDLDHRPKMGQVIHMLEPHDLLLNDERRVRREASIPSHSQLKDSQTSKQDKDVPELYRGKRSSKH</sequence>
<feature type="domain" description="Protein kinase" evidence="17">
    <location>
        <begin position="450"/>
        <end position="724"/>
    </location>
</feature>
<accession>A0A1R3IWN5</accession>
<dbReference type="Gene3D" id="1.10.510.10">
    <property type="entry name" value="Transferase(Phosphotransferase) domain 1"/>
    <property type="match status" value="1"/>
</dbReference>
<feature type="compositionally biased region" description="Polar residues" evidence="15">
    <location>
        <begin position="738"/>
        <end position="749"/>
    </location>
</feature>
<evidence type="ECO:0000256" key="7">
    <source>
        <dbReference type="ARBA" id="ARBA00022741"/>
    </source>
</evidence>
<dbReference type="Proteomes" id="UP000188268">
    <property type="component" value="Unassembled WGS sequence"/>
</dbReference>
<keyword evidence="5" id="KW-0808">Transferase</keyword>
<keyword evidence="4" id="KW-0597">Phosphoprotein</keyword>
<evidence type="ECO:0000256" key="1">
    <source>
        <dbReference type="ARBA" id="ARBA00004167"/>
    </source>
</evidence>
<keyword evidence="11 16" id="KW-0472">Membrane</keyword>
<dbReference type="GO" id="GO:0016603">
    <property type="term" value="F:glutaminyl-peptide cyclotransferase activity"/>
    <property type="evidence" value="ECO:0007669"/>
    <property type="project" value="InterPro"/>
</dbReference>
<evidence type="ECO:0000256" key="13">
    <source>
        <dbReference type="ARBA" id="ARBA00048679"/>
    </source>
</evidence>
<dbReference type="AlphaFoldDB" id="A0A1R3IWN5"/>
<evidence type="ECO:0000256" key="6">
    <source>
        <dbReference type="ARBA" id="ARBA00022692"/>
    </source>
</evidence>
<evidence type="ECO:0000256" key="15">
    <source>
        <dbReference type="SAM" id="MobiDB-lite"/>
    </source>
</evidence>
<keyword evidence="9 14" id="KW-0067">ATP-binding</keyword>
<dbReference type="SUPFAM" id="SSF63825">
    <property type="entry name" value="YWTD domain"/>
    <property type="match status" value="1"/>
</dbReference>
<comment type="subcellular location">
    <subcellularLocation>
        <location evidence="1">Membrane</location>
        <topology evidence="1">Single-pass membrane protein</topology>
    </subcellularLocation>
</comment>
<keyword evidence="10 16" id="KW-1133">Transmembrane helix</keyword>
<dbReference type="PROSITE" id="PS00107">
    <property type="entry name" value="PROTEIN_KINASE_ATP"/>
    <property type="match status" value="1"/>
</dbReference>
<evidence type="ECO:0000256" key="8">
    <source>
        <dbReference type="ARBA" id="ARBA00022777"/>
    </source>
</evidence>
<evidence type="ECO:0000256" key="11">
    <source>
        <dbReference type="ARBA" id="ARBA00023136"/>
    </source>
</evidence>
<dbReference type="InterPro" id="IPR011009">
    <property type="entry name" value="Kinase-like_dom_sf"/>
</dbReference>
<evidence type="ECO:0000256" key="2">
    <source>
        <dbReference type="ARBA" id="ARBA00012513"/>
    </source>
</evidence>
<feature type="binding site" evidence="14">
    <location>
        <position position="478"/>
    </location>
    <ligand>
        <name>ATP</name>
        <dbReference type="ChEBI" id="CHEBI:30616"/>
    </ligand>
</feature>
<evidence type="ECO:0000256" key="5">
    <source>
        <dbReference type="ARBA" id="ARBA00022679"/>
    </source>
</evidence>
<dbReference type="GO" id="GO:0005524">
    <property type="term" value="F:ATP binding"/>
    <property type="evidence" value="ECO:0007669"/>
    <property type="project" value="UniProtKB-UniRule"/>
</dbReference>
<evidence type="ECO:0000256" key="14">
    <source>
        <dbReference type="PROSITE-ProRule" id="PRU10141"/>
    </source>
</evidence>
<gene>
    <name evidence="18" type="ORF">CCACVL1_09343</name>
</gene>
<evidence type="ECO:0000313" key="18">
    <source>
        <dbReference type="EMBL" id="OMO86986.1"/>
    </source>
</evidence>
<evidence type="ECO:0000313" key="19">
    <source>
        <dbReference type="Proteomes" id="UP000188268"/>
    </source>
</evidence>
<dbReference type="EMBL" id="AWWV01009349">
    <property type="protein sequence ID" value="OMO86986.1"/>
    <property type="molecule type" value="Genomic_DNA"/>
</dbReference>
<dbReference type="CDD" id="cd14066">
    <property type="entry name" value="STKc_IRAK"/>
    <property type="match status" value="1"/>
</dbReference>
<dbReference type="Pfam" id="PF07714">
    <property type="entry name" value="PK_Tyr_Ser-Thr"/>
    <property type="match status" value="1"/>
</dbReference>
<feature type="compositionally biased region" description="Basic and acidic residues" evidence="15">
    <location>
        <begin position="750"/>
        <end position="760"/>
    </location>
</feature>
<evidence type="ECO:0000256" key="9">
    <source>
        <dbReference type="ARBA" id="ARBA00022840"/>
    </source>
</evidence>
<keyword evidence="6 16" id="KW-0812">Transmembrane</keyword>
<name>A0A1R3IWN5_COCAP</name>
<dbReference type="Gene3D" id="3.30.200.20">
    <property type="entry name" value="Phosphorylase Kinase, domain 1"/>
    <property type="match status" value="1"/>
</dbReference>
<dbReference type="InterPro" id="IPR001245">
    <property type="entry name" value="Ser-Thr/Tyr_kinase_cat_dom"/>
</dbReference>
<dbReference type="PROSITE" id="PS50011">
    <property type="entry name" value="PROTEIN_KINASE_DOM"/>
    <property type="match status" value="1"/>
</dbReference>
<dbReference type="Pfam" id="PF05096">
    <property type="entry name" value="Glu_cyclase_2"/>
    <property type="match status" value="1"/>
</dbReference>
<feature type="transmembrane region" description="Helical" evidence="16">
    <location>
        <begin position="34"/>
        <end position="52"/>
    </location>
</feature>
<proteinExistence type="predicted"/>
<evidence type="ECO:0000256" key="12">
    <source>
        <dbReference type="ARBA" id="ARBA00047899"/>
    </source>
</evidence>
<dbReference type="EC" id="2.7.11.1" evidence="2"/>
<keyword evidence="19" id="KW-1185">Reference proteome</keyword>
<protein>
    <recommendedName>
        <fullName evidence="2">non-specific serine/threonine protein kinase</fullName>
        <ecNumber evidence="2">2.7.11.1</ecNumber>
    </recommendedName>
</protein>
<keyword evidence="7 14" id="KW-0547">Nucleotide-binding</keyword>